<evidence type="ECO:0000313" key="11">
    <source>
        <dbReference type="EMBL" id="MEU3554792.1"/>
    </source>
</evidence>
<evidence type="ECO:0000256" key="9">
    <source>
        <dbReference type="SAM" id="SignalP"/>
    </source>
</evidence>
<dbReference type="InterPro" id="IPR000691">
    <property type="entry name" value="Prot_inh_I16_SSI"/>
</dbReference>
<proteinExistence type="inferred from homology"/>
<dbReference type="SUPFAM" id="SSF55399">
    <property type="entry name" value="Subtilisin inhibitor"/>
    <property type="match status" value="1"/>
</dbReference>
<dbReference type="PRINTS" id="PR00294">
    <property type="entry name" value="SSBTLNINHBTR"/>
</dbReference>
<dbReference type="Pfam" id="PF00720">
    <property type="entry name" value="SSI"/>
    <property type="match status" value="1"/>
</dbReference>
<evidence type="ECO:0000256" key="3">
    <source>
        <dbReference type="ARBA" id="ARBA00011738"/>
    </source>
</evidence>
<evidence type="ECO:0000256" key="1">
    <source>
        <dbReference type="ARBA" id="ARBA00004613"/>
    </source>
</evidence>
<evidence type="ECO:0000256" key="2">
    <source>
        <dbReference type="ARBA" id="ARBA00010472"/>
    </source>
</evidence>
<accession>A0ABV2YGE1</accession>
<comment type="similarity">
    <text evidence="2 8">Belongs to the protease inhibitor I16 (SSI) family.</text>
</comment>
<feature type="signal peptide" evidence="9">
    <location>
        <begin position="1"/>
        <end position="36"/>
    </location>
</feature>
<keyword evidence="9" id="KW-0732">Signal</keyword>
<dbReference type="Proteomes" id="UP001550850">
    <property type="component" value="Unassembled WGS sequence"/>
</dbReference>
<comment type="subcellular location">
    <subcellularLocation>
        <location evidence="1">Secreted</location>
    </subcellularLocation>
</comment>
<protein>
    <submittedName>
        <fullName evidence="11">SSI family serine proteinase inhibitor</fullName>
    </submittedName>
</protein>
<feature type="domain" description="Subtilisin inhibitor" evidence="10">
    <location>
        <begin position="52"/>
        <end position="134"/>
    </location>
</feature>
<sequence length="160" mass="16718">MRLIPYAPALRGLPVRGALLTTAALLLTTPTAPAQAAPEPYQGNWVYVSVTAADARSGAPATARGTLLLCDPPQAVGHREAVRACAELADVRGDLQALPARPDAVCPMRYAPVTARARGEWGGKLVQYTETFPNECVMAARTGAVFTLAETAPAEVPGPE</sequence>
<evidence type="ECO:0000256" key="7">
    <source>
        <dbReference type="ARBA" id="ARBA00023157"/>
    </source>
</evidence>
<gene>
    <name evidence="11" type="ORF">AB0E65_11325</name>
</gene>
<evidence type="ECO:0000259" key="10">
    <source>
        <dbReference type="Pfam" id="PF00720"/>
    </source>
</evidence>
<dbReference type="Gene3D" id="3.30.350.10">
    <property type="entry name" value="Subtilisin inhibitor-like"/>
    <property type="match status" value="1"/>
</dbReference>
<comment type="caution">
    <text evidence="11">The sequence shown here is derived from an EMBL/GenBank/DDBJ whole genome shotgun (WGS) entry which is preliminary data.</text>
</comment>
<keyword evidence="5 8" id="KW-0646">Protease inhibitor</keyword>
<name>A0ABV2YGE1_9ACTN</name>
<reference evidence="11 12" key="1">
    <citation type="submission" date="2024-06" db="EMBL/GenBank/DDBJ databases">
        <title>The Natural Products Discovery Center: Release of the First 8490 Sequenced Strains for Exploring Actinobacteria Biosynthetic Diversity.</title>
        <authorList>
            <person name="Kalkreuter E."/>
            <person name="Kautsar S.A."/>
            <person name="Yang D."/>
            <person name="Bader C.D."/>
            <person name="Teijaro C.N."/>
            <person name="Fluegel L."/>
            <person name="Davis C.M."/>
            <person name="Simpson J.R."/>
            <person name="Lauterbach L."/>
            <person name="Steele A.D."/>
            <person name="Gui C."/>
            <person name="Meng S."/>
            <person name="Li G."/>
            <person name="Viehrig K."/>
            <person name="Ye F."/>
            <person name="Su P."/>
            <person name="Kiefer A.F."/>
            <person name="Nichols A."/>
            <person name="Cepeda A.J."/>
            <person name="Yan W."/>
            <person name="Fan B."/>
            <person name="Jiang Y."/>
            <person name="Adhikari A."/>
            <person name="Zheng C.-J."/>
            <person name="Schuster L."/>
            <person name="Cowan T.M."/>
            <person name="Smanski M.J."/>
            <person name="Chevrette M.G."/>
            <person name="De Carvalho L.P.S."/>
            <person name="Shen B."/>
        </authorList>
    </citation>
    <scope>NUCLEOTIDE SEQUENCE [LARGE SCALE GENOMIC DNA]</scope>
    <source>
        <strain evidence="11 12">NPDC038104</strain>
    </source>
</reference>
<evidence type="ECO:0000256" key="6">
    <source>
        <dbReference type="ARBA" id="ARBA00022900"/>
    </source>
</evidence>
<dbReference type="RefSeq" id="WP_108952417.1">
    <property type="nucleotide sequence ID" value="NZ_BEVZ01000002.1"/>
</dbReference>
<evidence type="ECO:0000256" key="8">
    <source>
        <dbReference type="RuleBase" id="RU003471"/>
    </source>
</evidence>
<keyword evidence="12" id="KW-1185">Reference proteome</keyword>
<comment type="subunit">
    <text evidence="3">Homodimer.</text>
</comment>
<keyword evidence="4" id="KW-0964">Secreted</keyword>
<evidence type="ECO:0000256" key="4">
    <source>
        <dbReference type="ARBA" id="ARBA00022525"/>
    </source>
</evidence>
<dbReference type="InterPro" id="IPR023549">
    <property type="entry name" value="Subtilisin_inhibitor"/>
</dbReference>
<evidence type="ECO:0000313" key="12">
    <source>
        <dbReference type="Proteomes" id="UP001550850"/>
    </source>
</evidence>
<dbReference type="InterPro" id="IPR036819">
    <property type="entry name" value="Subtilisin_inhibitor-like_sf"/>
</dbReference>
<evidence type="ECO:0000256" key="5">
    <source>
        <dbReference type="ARBA" id="ARBA00022690"/>
    </source>
</evidence>
<organism evidence="11 12">
    <name type="scientific">Streptomyces fragilis</name>
    <dbReference type="NCBI Taxonomy" id="67301"/>
    <lineage>
        <taxon>Bacteria</taxon>
        <taxon>Bacillati</taxon>
        <taxon>Actinomycetota</taxon>
        <taxon>Actinomycetes</taxon>
        <taxon>Kitasatosporales</taxon>
        <taxon>Streptomycetaceae</taxon>
        <taxon>Streptomyces</taxon>
    </lineage>
</organism>
<feature type="chain" id="PRO_5047458454" evidence="9">
    <location>
        <begin position="37"/>
        <end position="160"/>
    </location>
</feature>
<keyword evidence="6 8" id="KW-0722">Serine protease inhibitor</keyword>
<keyword evidence="7" id="KW-1015">Disulfide bond</keyword>
<dbReference type="EMBL" id="JBEZUR010000013">
    <property type="protein sequence ID" value="MEU3554792.1"/>
    <property type="molecule type" value="Genomic_DNA"/>
</dbReference>